<dbReference type="GO" id="GO:0016791">
    <property type="term" value="F:phosphatase activity"/>
    <property type="evidence" value="ECO:0007669"/>
    <property type="project" value="TreeGrafter"/>
</dbReference>
<accession>A0A1I3AUT9</accession>
<dbReference type="SMART" id="SM00331">
    <property type="entry name" value="PP2C_SIG"/>
    <property type="match status" value="1"/>
</dbReference>
<dbReference type="Gene3D" id="3.40.50.2300">
    <property type="match status" value="1"/>
</dbReference>
<evidence type="ECO:0000256" key="3">
    <source>
        <dbReference type="ARBA" id="ARBA00024867"/>
    </source>
</evidence>
<dbReference type="Gene3D" id="3.60.40.10">
    <property type="entry name" value="PPM-type phosphatase domain"/>
    <property type="match status" value="1"/>
</dbReference>
<evidence type="ECO:0000256" key="4">
    <source>
        <dbReference type="PROSITE-ProRule" id="PRU00169"/>
    </source>
</evidence>
<feature type="domain" description="Response regulatory" evidence="5">
    <location>
        <begin position="5"/>
        <end position="123"/>
    </location>
</feature>
<dbReference type="PANTHER" id="PTHR43156:SF2">
    <property type="entry name" value="STAGE II SPORULATION PROTEIN E"/>
    <property type="match status" value="1"/>
</dbReference>
<keyword evidence="7" id="KW-1185">Reference proteome</keyword>
<evidence type="ECO:0000259" key="5">
    <source>
        <dbReference type="PROSITE" id="PS50110"/>
    </source>
</evidence>
<reference evidence="7" key="1">
    <citation type="submission" date="2016-10" db="EMBL/GenBank/DDBJ databases">
        <authorList>
            <person name="Varghese N."/>
            <person name="Submissions S."/>
        </authorList>
    </citation>
    <scope>NUCLEOTIDE SEQUENCE [LARGE SCALE GENOMIC DNA]</scope>
    <source>
        <strain evidence="7">Z-7934</strain>
    </source>
</reference>
<comment type="caution">
    <text evidence="4">Lacks conserved residue(s) required for the propagation of feature annotation.</text>
</comment>
<dbReference type="EMBL" id="FOQA01000001">
    <property type="protein sequence ID" value="SFH53556.1"/>
    <property type="molecule type" value="Genomic_DNA"/>
</dbReference>
<dbReference type="Proteomes" id="UP000199287">
    <property type="component" value="Unassembled WGS sequence"/>
</dbReference>
<dbReference type="Pfam" id="PF07228">
    <property type="entry name" value="SpoIIE"/>
    <property type="match status" value="1"/>
</dbReference>
<evidence type="ECO:0000313" key="7">
    <source>
        <dbReference type="Proteomes" id="UP000199287"/>
    </source>
</evidence>
<comment type="function">
    <text evidence="3">May play the central regulatory role in sporulation. It may be an element of the effector pathway responsible for the activation of sporulation genes in response to nutritional stress. Spo0A may act in concert with spo0H (a sigma factor) to control the expression of some genes that are critical to the sporulation process.</text>
</comment>
<dbReference type="InterPro" id="IPR011006">
    <property type="entry name" value="CheY-like_superfamily"/>
</dbReference>
<protein>
    <recommendedName>
        <fullName evidence="1">Stage 0 sporulation protein A homolog</fullName>
    </recommendedName>
</protein>
<dbReference type="AlphaFoldDB" id="A0A1I3AUT9"/>
<organism evidence="6 7">
    <name type="scientific">Tindallia magadiensis</name>
    <dbReference type="NCBI Taxonomy" id="69895"/>
    <lineage>
        <taxon>Bacteria</taxon>
        <taxon>Bacillati</taxon>
        <taxon>Bacillota</taxon>
        <taxon>Clostridia</taxon>
        <taxon>Peptostreptococcales</taxon>
        <taxon>Tindalliaceae</taxon>
        <taxon>Tindallia</taxon>
    </lineage>
</organism>
<dbReference type="PROSITE" id="PS50110">
    <property type="entry name" value="RESPONSE_REGULATORY"/>
    <property type="match status" value="1"/>
</dbReference>
<dbReference type="STRING" id="69895.SAMN05192551_101409"/>
<sequence length="407" mass="47511">MKTGKILVLEMLKDRTQLNKQRLRSWGHEVVQYEYDQDVHYHVISEKPDLILLQSIGVNGYDIEQCCRRLKSIDQIKKIPLLVQIGMKEYQETRESLYQEGVNDCLPEPIIHTELKVKIQHWLHYTQHRESLRKSQQALEESMQKINRQRAEIDHHLSLAARIQESLIPKNIIEVPRCSFYSHFQPSGKVGGDIYDIFMLDQEHVGLYMIDVMGHGVASSMIAVALSELMVPDISRGTPLKRQIDQPPYYEIVSPGNVIQYLNKRFSFSKYQHYFTIFYMVLNTHTGILRYCRGAHPEPLWIKGSNEIDTLNAYGTPIGFEFSQEHEEGKIQLNPGDRLFIYSDGLMELENNNREAIDYEKLLEIVKKYQLSETQRPMTLLFKRIAEAQGELKDDLTLVEMVWEPKL</sequence>
<dbReference type="InterPro" id="IPR052016">
    <property type="entry name" value="Bact_Sigma-Reg"/>
</dbReference>
<dbReference type="InterPro" id="IPR001789">
    <property type="entry name" value="Sig_transdc_resp-reg_receiver"/>
</dbReference>
<dbReference type="GO" id="GO:0000160">
    <property type="term" value="P:phosphorelay signal transduction system"/>
    <property type="evidence" value="ECO:0007669"/>
    <property type="project" value="InterPro"/>
</dbReference>
<name>A0A1I3AUT9_9FIRM</name>
<evidence type="ECO:0000313" key="6">
    <source>
        <dbReference type="EMBL" id="SFH53556.1"/>
    </source>
</evidence>
<keyword evidence="2" id="KW-0378">Hydrolase</keyword>
<dbReference type="OrthoDB" id="9763484at2"/>
<dbReference type="InterPro" id="IPR036457">
    <property type="entry name" value="PPM-type-like_dom_sf"/>
</dbReference>
<proteinExistence type="predicted"/>
<evidence type="ECO:0000256" key="2">
    <source>
        <dbReference type="ARBA" id="ARBA00022801"/>
    </source>
</evidence>
<evidence type="ECO:0000256" key="1">
    <source>
        <dbReference type="ARBA" id="ARBA00018672"/>
    </source>
</evidence>
<dbReference type="RefSeq" id="WP_093369111.1">
    <property type="nucleotide sequence ID" value="NZ_FOQA01000001.1"/>
</dbReference>
<dbReference type="InterPro" id="IPR001932">
    <property type="entry name" value="PPM-type_phosphatase-like_dom"/>
</dbReference>
<gene>
    <name evidence="6" type="ORF">SAMN05192551_101409</name>
</gene>
<dbReference type="SUPFAM" id="SSF52172">
    <property type="entry name" value="CheY-like"/>
    <property type="match status" value="1"/>
</dbReference>
<dbReference type="PANTHER" id="PTHR43156">
    <property type="entry name" value="STAGE II SPORULATION PROTEIN E-RELATED"/>
    <property type="match status" value="1"/>
</dbReference>